<proteinExistence type="predicted"/>
<evidence type="ECO:0000313" key="2">
    <source>
        <dbReference type="EMBL" id="KAL2817251.1"/>
    </source>
</evidence>
<evidence type="ECO:0000256" key="1">
    <source>
        <dbReference type="SAM" id="MobiDB-lite"/>
    </source>
</evidence>
<dbReference type="EMBL" id="JBFXLS010000094">
    <property type="protein sequence ID" value="KAL2817251.1"/>
    <property type="molecule type" value="Genomic_DNA"/>
</dbReference>
<protein>
    <submittedName>
        <fullName evidence="2">Uncharacterized protein</fullName>
    </submittedName>
</protein>
<feature type="region of interest" description="Disordered" evidence="1">
    <location>
        <begin position="1"/>
        <end position="28"/>
    </location>
</feature>
<name>A0ABR4HP55_9EURO</name>
<comment type="caution">
    <text evidence="2">The sequence shown here is derived from an EMBL/GenBank/DDBJ whole genome shotgun (WGS) entry which is preliminary data.</text>
</comment>
<gene>
    <name evidence="2" type="ORF">BDW59DRAFT_134820</name>
</gene>
<keyword evidence="3" id="KW-1185">Reference proteome</keyword>
<reference evidence="2 3" key="1">
    <citation type="submission" date="2024-07" db="EMBL/GenBank/DDBJ databases">
        <title>Section-level genome sequencing and comparative genomics of Aspergillus sections Usti and Cavernicolus.</title>
        <authorList>
            <consortium name="Lawrence Berkeley National Laboratory"/>
            <person name="Nybo J.L."/>
            <person name="Vesth T.C."/>
            <person name="Theobald S."/>
            <person name="Frisvad J.C."/>
            <person name="Larsen T.O."/>
            <person name="Kjaerboelling I."/>
            <person name="Rothschild-Mancinelli K."/>
            <person name="Lyhne E.K."/>
            <person name="Kogle M.E."/>
            <person name="Barry K."/>
            <person name="Clum A."/>
            <person name="Na H."/>
            <person name="Ledsgaard L."/>
            <person name="Lin J."/>
            <person name="Lipzen A."/>
            <person name="Kuo A."/>
            <person name="Riley R."/>
            <person name="Mondo S."/>
            <person name="LaButti K."/>
            <person name="Haridas S."/>
            <person name="Pangalinan J."/>
            <person name="Salamov A.A."/>
            <person name="Simmons B.A."/>
            <person name="Magnuson J.K."/>
            <person name="Chen J."/>
            <person name="Drula E."/>
            <person name="Henrissat B."/>
            <person name="Wiebenga A."/>
            <person name="Lubbers R.J."/>
            <person name="Gomes A.C."/>
            <person name="Makela M.R."/>
            <person name="Stajich J."/>
            <person name="Grigoriev I.V."/>
            <person name="Mortensen U.H."/>
            <person name="De vries R.P."/>
            <person name="Baker S.E."/>
            <person name="Andersen M.R."/>
        </authorList>
    </citation>
    <scope>NUCLEOTIDE SEQUENCE [LARGE SCALE GENOMIC DNA]</scope>
    <source>
        <strain evidence="2 3">CBS 600.67</strain>
    </source>
</reference>
<organism evidence="2 3">
    <name type="scientific">Aspergillus cavernicola</name>
    <dbReference type="NCBI Taxonomy" id="176166"/>
    <lineage>
        <taxon>Eukaryota</taxon>
        <taxon>Fungi</taxon>
        <taxon>Dikarya</taxon>
        <taxon>Ascomycota</taxon>
        <taxon>Pezizomycotina</taxon>
        <taxon>Eurotiomycetes</taxon>
        <taxon>Eurotiomycetidae</taxon>
        <taxon>Eurotiales</taxon>
        <taxon>Aspergillaceae</taxon>
        <taxon>Aspergillus</taxon>
        <taxon>Aspergillus subgen. Nidulantes</taxon>
    </lineage>
</organism>
<sequence>MANRIQRMQIHVLPLHQPRGPRRPSRISGPGFMSLASSLCLCHLLHPRRCFPGQRGSGSPVQCDQPAVWDT</sequence>
<accession>A0ABR4HP55</accession>
<dbReference type="Proteomes" id="UP001610335">
    <property type="component" value="Unassembled WGS sequence"/>
</dbReference>
<evidence type="ECO:0000313" key="3">
    <source>
        <dbReference type="Proteomes" id="UP001610335"/>
    </source>
</evidence>